<sequence>MAEIVSMPKLGFDMAEGTLLRWVVSEDEEVQKGQILAEIETDKATVEVESTYSGVVRRHLVEEGAIVPVSTPIAVIGEAGEEIDFEQLVGESSDQVLPT</sequence>
<dbReference type="PANTHER" id="PTHR23151:SF90">
    <property type="entry name" value="DIHYDROLIPOYLLYSINE-RESIDUE ACETYLTRANSFERASE COMPONENT OF PYRUVATE DEHYDROGENASE COMPLEX, MITOCHONDRIAL-RELATED"/>
    <property type="match status" value="1"/>
</dbReference>
<feature type="domain" description="Lipoyl-binding" evidence="2">
    <location>
        <begin position="2"/>
        <end position="77"/>
    </location>
</feature>
<evidence type="ECO:0000259" key="2">
    <source>
        <dbReference type="PROSITE" id="PS50968"/>
    </source>
</evidence>
<feature type="non-terminal residue" evidence="3">
    <location>
        <position position="99"/>
    </location>
</feature>
<dbReference type="GO" id="GO:0006086">
    <property type="term" value="P:pyruvate decarboxylation to acetyl-CoA"/>
    <property type="evidence" value="ECO:0007669"/>
    <property type="project" value="InterPro"/>
</dbReference>
<evidence type="ECO:0000256" key="1">
    <source>
        <dbReference type="ARBA" id="ARBA00022823"/>
    </source>
</evidence>
<dbReference type="InterPro" id="IPR000089">
    <property type="entry name" value="Biotin_lipoyl"/>
</dbReference>
<dbReference type="PROSITE" id="PS50968">
    <property type="entry name" value="BIOTINYL_LIPOYL"/>
    <property type="match status" value="1"/>
</dbReference>
<dbReference type="AlphaFoldDB" id="X0Z8J2"/>
<dbReference type="CDD" id="cd06849">
    <property type="entry name" value="lipoyl_domain"/>
    <property type="match status" value="1"/>
</dbReference>
<dbReference type="InterPro" id="IPR003016">
    <property type="entry name" value="2-oxoA_DH_lipoyl-BS"/>
</dbReference>
<name>X0Z8J2_9ZZZZ</name>
<gene>
    <name evidence="3" type="ORF">S01H4_13711</name>
</gene>
<dbReference type="InterPro" id="IPR011053">
    <property type="entry name" value="Single_hybrid_motif"/>
</dbReference>
<dbReference type="GO" id="GO:0045254">
    <property type="term" value="C:pyruvate dehydrogenase complex"/>
    <property type="evidence" value="ECO:0007669"/>
    <property type="project" value="InterPro"/>
</dbReference>
<accession>X0Z8J2</accession>
<dbReference type="Gene3D" id="2.40.50.100">
    <property type="match status" value="1"/>
</dbReference>
<dbReference type="InterPro" id="IPR045257">
    <property type="entry name" value="E2/Pdx1"/>
</dbReference>
<dbReference type="PROSITE" id="PS00189">
    <property type="entry name" value="LIPOYL"/>
    <property type="match status" value="1"/>
</dbReference>
<reference evidence="3" key="1">
    <citation type="journal article" date="2014" name="Front. Microbiol.">
        <title>High frequency of phylogenetically diverse reductive dehalogenase-homologous genes in deep subseafloor sedimentary metagenomes.</title>
        <authorList>
            <person name="Kawai M."/>
            <person name="Futagami T."/>
            <person name="Toyoda A."/>
            <person name="Takaki Y."/>
            <person name="Nishi S."/>
            <person name="Hori S."/>
            <person name="Arai W."/>
            <person name="Tsubouchi T."/>
            <person name="Morono Y."/>
            <person name="Uchiyama I."/>
            <person name="Ito T."/>
            <person name="Fujiyama A."/>
            <person name="Inagaki F."/>
            <person name="Takami H."/>
        </authorList>
    </citation>
    <scope>NUCLEOTIDE SEQUENCE</scope>
    <source>
        <strain evidence="3">Expedition CK06-06</strain>
    </source>
</reference>
<proteinExistence type="predicted"/>
<organism evidence="3">
    <name type="scientific">marine sediment metagenome</name>
    <dbReference type="NCBI Taxonomy" id="412755"/>
    <lineage>
        <taxon>unclassified sequences</taxon>
        <taxon>metagenomes</taxon>
        <taxon>ecological metagenomes</taxon>
    </lineage>
</organism>
<keyword evidence="1" id="KW-0450">Lipoyl</keyword>
<evidence type="ECO:0000313" key="3">
    <source>
        <dbReference type="EMBL" id="GAG56703.1"/>
    </source>
</evidence>
<dbReference type="Pfam" id="PF00364">
    <property type="entry name" value="Biotin_lipoyl"/>
    <property type="match status" value="1"/>
</dbReference>
<comment type="caution">
    <text evidence="3">The sequence shown here is derived from an EMBL/GenBank/DDBJ whole genome shotgun (WGS) entry which is preliminary data.</text>
</comment>
<protein>
    <recommendedName>
        <fullName evidence="2">Lipoyl-binding domain-containing protein</fullName>
    </recommendedName>
</protein>
<dbReference type="EMBL" id="BART01006032">
    <property type="protein sequence ID" value="GAG56703.1"/>
    <property type="molecule type" value="Genomic_DNA"/>
</dbReference>
<dbReference type="PANTHER" id="PTHR23151">
    <property type="entry name" value="DIHYDROLIPOAMIDE ACETYL/SUCCINYL-TRANSFERASE-RELATED"/>
    <property type="match status" value="1"/>
</dbReference>
<dbReference type="SUPFAM" id="SSF51230">
    <property type="entry name" value="Single hybrid motif"/>
    <property type="match status" value="1"/>
</dbReference>